<proteinExistence type="predicted"/>
<evidence type="ECO:0000313" key="2">
    <source>
        <dbReference type="EMBL" id="DBA55067.1"/>
    </source>
</evidence>
<dbReference type="EMBL" id="BK068092">
    <property type="protein sequence ID" value="DBA55067.1"/>
    <property type="molecule type" value="Genomic_DNA"/>
</dbReference>
<sequence>MSNHSIAQKAMAAYEENRKRPGKYQIEDECWADWYAMGYKQAIEDNKSIK</sequence>
<organism evidence="2">
    <name type="scientific">Porphyromonas phage phage011a_WW2952</name>
    <dbReference type="NCBI Taxonomy" id="3154101"/>
    <lineage>
        <taxon>Viruses</taxon>
        <taxon>Duplodnaviria</taxon>
        <taxon>Heunggongvirae</taxon>
        <taxon>Uroviricota</taxon>
        <taxon>Caudoviricetes</taxon>
        <taxon>Alisviridae</taxon>
        <taxon>Honmavirus</taxon>
        <taxon>Honmavirus pging00F</taxon>
    </lineage>
</organism>
<evidence type="ECO:0000256" key="1">
    <source>
        <dbReference type="SAM" id="MobiDB-lite"/>
    </source>
</evidence>
<reference evidence="2" key="2">
    <citation type="submission" date="2024-05" db="EMBL/GenBank/DDBJ databases">
        <authorList>
            <person name="Matrishin C.B."/>
            <person name="Kauffman K.M."/>
        </authorList>
    </citation>
    <scope>NUCLEOTIDE SEQUENCE</scope>
</reference>
<accession>A0AAT9J855</accession>
<reference evidence="2" key="1">
    <citation type="journal article" date="2023" name="Microbiome">
        <title>Phages are unrecognized players in the ecology of the oral pathogen Porphyromonas gingivalis.</title>
        <authorList>
            <person name="Matrishin C.B."/>
            <person name="Haase E.M."/>
            <person name="Dewhirst F.E."/>
            <person name="Mark Welch J.L."/>
            <person name="Miranda-Sanchez F."/>
            <person name="Chen T."/>
            <person name="MacFarland D.C."/>
            <person name="Kauffman K.M."/>
        </authorList>
    </citation>
    <scope>NUCLEOTIDE SEQUENCE</scope>
</reference>
<protein>
    <submittedName>
        <fullName evidence="2">Uncharacterized protein</fullName>
    </submittedName>
</protein>
<name>A0AAT9J855_9CAUD</name>
<feature type="region of interest" description="Disordered" evidence="1">
    <location>
        <begin position="1"/>
        <end position="20"/>
    </location>
</feature>